<accession>A0A7S3P7I9</accession>
<dbReference type="PANTHER" id="PTHR24126">
    <property type="entry name" value="ANKYRIN REPEAT, PH AND SEC7 DOMAIN CONTAINING PROTEIN SECG-RELATED"/>
    <property type="match status" value="1"/>
</dbReference>
<organism evidence="4">
    <name type="scientific">Amphora coffeiformis</name>
    <dbReference type="NCBI Taxonomy" id="265554"/>
    <lineage>
        <taxon>Eukaryota</taxon>
        <taxon>Sar</taxon>
        <taxon>Stramenopiles</taxon>
        <taxon>Ochrophyta</taxon>
        <taxon>Bacillariophyta</taxon>
        <taxon>Bacillariophyceae</taxon>
        <taxon>Bacillariophycidae</taxon>
        <taxon>Thalassiophysales</taxon>
        <taxon>Catenulaceae</taxon>
        <taxon>Amphora</taxon>
    </lineage>
</organism>
<dbReference type="AlphaFoldDB" id="A0A7S3P7I9"/>
<dbReference type="SMART" id="SM00248">
    <property type="entry name" value="ANK"/>
    <property type="match status" value="3"/>
</dbReference>
<feature type="repeat" description="ANK" evidence="3">
    <location>
        <begin position="12"/>
        <end position="44"/>
    </location>
</feature>
<keyword evidence="1" id="KW-0677">Repeat</keyword>
<dbReference type="SUPFAM" id="SSF48403">
    <property type="entry name" value="Ankyrin repeat"/>
    <property type="match status" value="1"/>
</dbReference>
<dbReference type="InterPro" id="IPR036770">
    <property type="entry name" value="Ankyrin_rpt-contain_sf"/>
</dbReference>
<gene>
    <name evidence="4" type="ORF">ACOF00016_LOCUS7825</name>
</gene>
<dbReference type="PROSITE" id="PS50297">
    <property type="entry name" value="ANK_REP_REGION"/>
    <property type="match status" value="1"/>
</dbReference>
<proteinExistence type="predicted"/>
<evidence type="ECO:0000256" key="2">
    <source>
        <dbReference type="ARBA" id="ARBA00023043"/>
    </source>
</evidence>
<dbReference type="PANTHER" id="PTHR24126:SF14">
    <property type="entry name" value="ANK_REP_REGION DOMAIN-CONTAINING PROTEIN"/>
    <property type="match status" value="1"/>
</dbReference>
<evidence type="ECO:0000256" key="3">
    <source>
        <dbReference type="PROSITE-ProRule" id="PRU00023"/>
    </source>
</evidence>
<dbReference type="PROSITE" id="PS50088">
    <property type="entry name" value="ANK_REPEAT"/>
    <property type="match status" value="1"/>
</dbReference>
<reference evidence="4" key="1">
    <citation type="submission" date="2021-01" db="EMBL/GenBank/DDBJ databases">
        <authorList>
            <person name="Corre E."/>
            <person name="Pelletier E."/>
            <person name="Niang G."/>
            <person name="Scheremetjew M."/>
            <person name="Finn R."/>
            <person name="Kale V."/>
            <person name="Holt S."/>
            <person name="Cochrane G."/>
            <person name="Meng A."/>
            <person name="Brown T."/>
            <person name="Cohen L."/>
        </authorList>
    </citation>
    <scope>NUCLEOTIDE SEQUENCE</scope>
    <source>
        <strain evidence="4">CCMP127</strain>
    </source>
</reference>
<dbReference type="Gene3D" id="1.25.40.20">
    <property type="entry name" value="Ankyrin repeat-containing domain"/>
    <property type="match status" value="2"/>
</dbReference>
<name>A0A7S3P7I9_9STRA</name>
<evidence type="ECO:0000256" key="1">
    <source>
        <dbReference type="ARBA" id="ARBA00022737"/>
    </source>
</evidence>
<keyword evidence="2 3" id="KW-0040">ANK repeat</keyword>
<dbReference type="InterPro" id="IPR002110">
    <property type="entry name" value="Ankyrin_rpt"/>
</dbReference>
<protein>
    <submittedName>
        <fullName evidence="4">Uncharacterized protein</fullName>
    </submittedName>
</protein>
<evidence type="ECO:0000313" key="4">
    <source>
        <dbReference type="EMBL" id="CAE0410313.1"/>
    </source>
</evidence>
<dbReference type="EMBL" id="HBIM01009246">
    <property type="protein sequence ID" value="CAE0410313.1"/>
    <property type="molecule type" value="Transcribed_RNA"/>
</dbReference>
<dbReference type="Pfam" id="PF12796">
    <property type="entry name" value="Ank_2"/>
    <property type="match status" value="1"/>
</dbReference>
<sequence>MIGANPNVTDDLGKTPLHYAIRNSHLAIVKFLVSETGADTKRDAEDPFFHAVNFHADSFFTPSMLIDLGFCPWETDAEGNTALHFCVKNETYTGLQDDHANFPGGERRLQLIDNLIRRAPGLLEAKNHKGRTPLQLTCTWQNRFVERLVQHHDANLSTVDKFARTPDTVWEIDKHMNDIGHFEQVRGLAETC</sequence>